<dbReference type="InterPro" id="IPR038136">
    <property type="entry name" value="CofD-like_dom_sf"/>
</dbReference>
<proteinExistence type="predicted"/>
<keyword evidence="8" id="KW-1185">Reference proteome</keyword>
<dbReference type="Pfam" id="PF00569">
    <property type="entry name" value="ZZ"/>
    <property type="match status" value="2"/>
</dbReference>
<dbReference type="InterPro" id="IPR000433">
    <property type="entry name" value="Znf_ZZ"/>
</dbReference>
<evidence type="ECO:0000313" key="8">
    <source>
        <dbReference type="Proteomes" id="UP001217918"/>
    </source>
</evidence>
<evidence type="ECO:0000259" key="6">
    <source>
        <dbReference type="PROSITE" id="PS50135"/>
    </source>
</evidence>
<feature type="compositionally biased region" description="Basic and acidic residues" evidence="5">
    <location>
        <begin position="256"/>
        <end position="270"/>
    </location>
</feature>
<feature type="domain" description="ZZ-type" evidence="6">
    <location>
        <begin position="759"/>
        <end position="813"/>
    </location>
</feature>
<evidence type="ECO:0000256" key="2">
    <source>
        <dbReference type="ARBA" id="ARBA00022771"/>
    </source>
</evidence>
<dbReference type="EMBL" id="JAQQPM010000008">
    <property type="protein sequence ID" value="KAK2074298.1"/>
    <property type="molecule type" value="Genomic_DNA"/>
</dbReference>
<dbReference type="InterPro" id="IPR013783">
    <property type="entry name" value="Ig-like_fold"/>
</dbReference>
<accession>A0AAD9MIH8</accession>
<reference evidence="7" key="1">
    <citation type="journal article" date="2023" name="Mol. Plant Microbe Interact.">
        <title>Elucidating the Obligate Nature and Biological Capacity of an Invasive Fungal Corn Pathogen.</title>
        <authorList>
            <person name="MacCready J.S."/>
            <person name="Roggenkamp E.M."/>
            <person name="Gdanetz K."/>
            <person name="Chilvers M.I."/>
        </authorList>
    </citation>
    <scope>NUCLEOTIDE SEQUENCE</scope>
    <source>
        <strain evidence="7">PM02</strain>
    </source>
</reference>
<evidence type="ECO:0000256" key="5">
    <source>
        <dbReference type="SAM" id="MobiDB-lite"/>
    </source>
</evidence>
<evidence type="ECO:0000313" key="7">
    <source>
        <dbReference type="EMBL" id="KAK2074298.1"/>
    </source>
</evidence>
<dbReference type="SMART" id="SM00291">
    <property type="entry name" value="ZnF_ZZ"/>
    <property type="match status" value="3"/>
</dbReference>
<dbReference type="Proteomes" id="UP001217918">
    <property type="component" value="Unassembled WGS sequence"/>
</dbReference>
<organism evidence="7 8">
    <name type="scientific">Phyllachora maydis</name>
    <dbReference type="NCBI Taxonomy" id="1825666"/>
    <lineage>
        <taxon>Eukaryota</taxon>
        <taxon>Fungi</taxon>
        <taxon>Dikarya</taxon>
        <taxon>Ascomycota</taxon>
        <taxon>Pezizomycotina</taxon>
        <taxon>Sordariomycetes</taxon>
        <taxon>Sordariomycetidae</taxon>
        <taxon>Phyllachorales</taxon>
        <taxon>Phyllachoraceae</taxon>
        <taxon>Phyllachora</taxon>
    </lineage>
</organism>
<feature type="region of interest" description="Disordered" evidence="5">
    <location>
        <begin position="221"/>
        <end position="284"/>
    </location>
</feature>
<evidence type="ECO:0000256" key="1">
    <source>
        <dbReference type="ARBA" id="ARBA00022723"/>
    </source>
</evidence>
<dbReference type="PROSITE" id="PS50135">
    <property type="entry name" value="ZF_ZZ_2"/>
    <property type="match status" value="3"/>
</dbReference>
<dbReference type="CDD" id="cd07187">
    <property type="entry name" value="YvcK_like"/>
    <property type="match status" value="1"/>
</dbReference>
<dbReference type="Pfam" id="PF16158">
    <property type="entry name" value="N_BRCA1_IG"/>
    <property type="match status" value="1"/>
</dbReference>
<keyword evidence="1" id="KW-0479">Metal-binding</keyword>
<dbReference type="InterPro" id="IPR043145">
    <property type="entry name" value="Znf_ZZ_sf"/>
</dbReference>
<dbReference type="Gene3D" id="3.30.60.90">
    <property type="match status" value="3"/>
</dbReference>
<gene>
    <name evidence="7" type="ORF">P8C59_008515</name>
</gene>
<dbReference type="CDD" id="cd14947">
    <property type="entry name" value="NBR1_like"/>
    <property type="match status" value="1"/>
</dbReference>
<dbReference type="CDD" id="cd02249">
    <property type="entry name" value="ZZ"/>
    <property type="match status" value="1"/>
</dbReference>
<sequence>MDTRSTVEKGNGRQAAAVTVFSGGTAANSLVDVFNRIIERRRCKLTYVIPISDNGGSSSELIRFLGGPSVGDIRSRLVRLIPNHGDSEERSALKSLFEHRLTSEPVKARSEWLDIVEARHLLWTSISSPKRELIRSVLNTLNLEIVKRVRPTSVFNFAGASVGNMFLTGARLFAGSFESAIYLLSMICSIPDSVEVLPAINSNFTHHISAGLADGSSIAGQVNISHPSAPTSLPDHGPTQAMAAPDPIPGTLSETLSEHAESGDREHDSIEDANLPGSLPALRRPHMAFSKDEEEDLTARIERVWYINPYGHEIWPVANPAVLAAVRRSAAVVYSIGSLYTSVVPSLVLRGVGTAVAAARARILILNSSIDRETGPRGQPMTALDFVCAVAKACAEGAGAGTGTGGHGAGAPGMGREGDGAERLRRYVSHVIYLEGDGAPAVDRMALERVGIVCVRIAGERAGQAGQSQDRRAALRYDEAELGKALEAVLDSVLAATVQIGTLVQLATINHDGANKRFKLPLRDLGAATLETKLRAILNIAPATAIRFERYSDSAGSYVTLNSSDISVYKQLYRAAKAKQKLKFRVTSHEVAPQEVKGPKPASVEDVAEAEAEAKSLEPIAKNEAPLISLWSPADVQQQSTATQSAVPRELPSQLLAQLSQIEASVAVDQRRNMIEDQLSQIEASVSALNLAGLNMNELTQANNVIINSFTERLAPRPKATPEVPPVACPAPIEETSASKSRSVSLDDHYSVPSEVVEVEHRTCNSCVQDYPDRVFVHCACCEDFDLCKTCFLRNEHGHDPKHGFVPAKEPNQLEPSVLRLLAPGRAQLHNAICDQCDVAITGIRHKCLDCPDFDYCSRCMQQSKVSHPGHRFVPLYEPTETSADLTTRHTGRPVHHGICCDGPLCKDKAEGVYIKGIRYKCAVCHDTDFCANCEATPVNGHNRTHPLIKFKTPVRFVSVSTSGECHGKTLAVAGDRPLPRSYRSRHTSSRSTETACSASVATNVQTIVNVQPSPSIKRDDAEKPTLEQMVEKPSAVRTANEPEELVAVYKSDTIVDGTTYPPNHVFEQTWVLKNEGTTAWPAGCSVKFVGGDYMGHMDPSHPAATSDLESTSESTVCYAALAPGQEFPFTVLLRTPSRAGRVVSNWRLTTKDGQRFGHRLWCDVVVAQAKDEPAAELLVRKPQEMATTGNKSVSEMIFPKLEKESPLASMLEAANSYVAAASTLAEEEYEDCDEDEEWADDDDEECFLTDEEYDVLDASDEEYLEEQQVQAHRI</sequence>
<dbReference type="Gene3D" id="3.40.50.10680">
    <property type="entry name" value="CofD-like domains"/>
    <property type="match status" value="1"/>
</dbReference>
<dbReference type="InterPro" id="IPR002882">
    <property type="entry name" value="CofD"/>
</dbReference>
<dbReference type="Pfam" id="PF01933">
    <property type="entry name" value="CofD"/>
    <property type="match status" value="1"/>
</dbReference>
<feature type="region of interest" description="Disordered" evidence="5">
    <location>
        <begin position="977"/>
        <end position="996"/>
    </location>
</feature>
<dbReference type="PANTHER" id="PTHR31240:SF0">
    <property type="entry name" value="MATERNAL EFFECT EMBRYO ARREST 18"/>
    <property type="match status" value="1"/>
</dbReference>
<dbReference type="GO" id="GO:0008270">
    <property type="term" value="F:zinc ion binding"/>
    <property type="evidence" value="ECO:0007669"/>
    <property type="project" value="UniProtKB-KW"/>
</dbReference>
<protein>
    <recommendedName>
        <fullName evidence="6">ZZ-type domain-containing protein</fullName>
    </recommendedName>
</protein>
<feature type="domain" description="ZZ-type" evidence="6">
    <location>
        <begin position="896"/>
        <end position="956"/>
    </location>
</feature>
<evidence type="ECO:0000256" key="4">
    <source>
        <dbReference type="PROSITE-ProRule" id="PRU00228"/>
    </source>
</evidence>
<dbReference type="SUPFAM" id="SSF142338">
    <property type="entry name" value="CofD-like"/>
    <property type="match status" value="1"/>
</dbReference>
<dbReference type="AlphaFoldDB" id="A0AAD9MIH8"/>
<dbReference type="InterPro" id="IPR032350">
    <property type="entry name" value="Nbr1_FW"/>
</dbReference>
<keyword evidence="2 4" id="KW-0863">Zinc-finger</keyword>
<feature type="compositionally biased region" description="Polar residues" evidence="5">
    <location>
        <begin position="221"/>
        <end position="231"/>
    </location>
</feature>
<evidence type="ECO:0000256" key="3">
    <source>
        <dbReference type="ARBA" id="ARBA00022833"/>
    </source>
</evidence>
<name>A0AAD9MIH8_9PEZI</name>
<keyword evidence="3" id="KW-0862">Zinc</keyword>
<dbReference type="CDD" id="cd02340">
    <property type="entry name" value="ZZ_NBR1_like"/>
    <property type="match status" value="2"/>
</dbReference>
<dbReference type="Gene3D" id="2.60.40.10">
    <property type="entry name" value="Immunoglobulins"/>
    <property type="match status" value="1"/>
</dbReference>
<dbReference type="PANTHER" id="PTHR31240">
    <property type="entry name" value="MATERNAL EFFECT EMBRYO ARREST 18"/>
    <property type="match status" value="1"/>
</dbReference>
<dbReference type="SUPFAM" id="SSF57850">
    <property type="entry name" value="RING/U-box"/>
    <property type="match status" value="3"/>
</dbReference>
<feature type="domain" description="ZZ-type" evidence="6">
    <location>
        <begin position="829"/>
        <end position="881"/>
    </location>
</feature>
<dbReference type="GO" id="GO:0043743">
    <property type="term" value="F:LPPG:FO 2-phospho-L-lactate transferase activity"/>
    <property type="evidence" value="ECO:0007669"/>
    <property type="project" value="InterPro"/>
</dbReference>
<comment type="caution">
    <text evidence="7">The sequence shown here is derived from an EMBL/GenBank/DDBJ whole genome shotgun (WGS) entry which is preliminary data.</text>
</comment>